<dbReference type="Proteomes" id="UP001500187">
    <property type="component" value="Unassembled WGS sequence"/>
</dbReference>
<dbReference type="EMBL" id="BAABKP010000003">
    <property type="protein sequence ID" value="GAA4797780.1"/>
    <property type="molecule type" value="Genomic_DNA"/>
</dbReference>
<accession>A0ABP9BQI6</accession>
<proteinExistence type="predicted"/>
<dbReference type="InterPro" id="IPR000485">
    <property type="entry name" value="AsnC-type_HTH_dom"/>
</dbReference>
<feature type="domain" description="HTH asnC-type" evidence="4">
    <location>
        <begin position="6"/>
        <end position="69"/>
    </location>
</feature>
<dbReference type="Pfam" id="PF13412">
    <property type="entry name" value="HTH_24"/>
    <property type="match status" value="1"/>
</dbReference>
<keyword evidence="2" id="KW-0238">DNA-binding</keyword>
<dbReference type="SUPFAM" id="SSF46785">
    <property type="entry name" value="Winged helix' DNA-binding domain"/>
    <property type="match status" value="1"/>
</dbReference>
<comment type="caution">
    <text evidence="5">The sequence shown here is derived from an EMBL/GenBank/DDBJ whole genome shotgun (WGS) entry which is preliminary data.</text>
</comment>
<dbReference type="InterPro" id="IPR036390">
    <property type="entry name" value="WH_DNA-bd_sf"/>
</dbReference>
<keyword evidence="3" id="KW-0804">Transcription</keyword>
<evidence type="ECO:0000256" key="1">
    <source>
        <dbReference type="ARBA" id="ARBA00023015"/>
    </source>
</evidence>
<dbReference type="Gene3D" id="3.30.70.920">
    <property type="match status" value="1"/>
</dbReference>
<dbReference type="InterPro" id="IPR036388">
    <property type="entry name" value="WH-like_DNA-bd_sf"/>
</dbReference>
<dbReference type="PRINTS" id="PR00033">
    <property type="entry name" value="HTHASNC"/>
</dbReference>
<dbReference type="Pfam" id="PF01037">
    <property type="entry name" value="AsnC_trans_reg"/>
    <property type="match status" value="1"/>
</dbReference>
<sequence length="145" mass="16056">MYMRSLSDLEHRLLTELRSNGRAPVSQLAEKLGVTRATVTKKMGQLETQGIIVGYTVRTASDALEPGVRAISMVIVERKNSSQAIADVRGIPEVTALHTTNGHWDLVLEIACRDLPDFDRVLHHIRSVKGVVNTESSLLLRTISR</sequence>
<dbReference type="SMART" id="SM00344">
    <property type="entry name" value="HTH_ASNC"/>
    <property type="match status" value="1"/>
</dbReference>
<keyword evidence="1" id="KW-0805">Transcription regulation</keyword>
<protein>
    <submittedName>
        <fullName evidence="5">Lrp/AsnC family transcriptional regulator</fullName>
    </submittedName>
</protein>
<dbReference type="InterPro" id="IPR019887">
    <property type="entry name" value="Tscrpt_reg_AsnC/Lrp_C"/>
</dbReference>
<dbReference type="InterPro" id="IPR019888">
    <property type="entry name" value="Tscrpt_reg_AsnC-like"/>
</dbReference>
<reference evidence="6" key="1">
    <citation type="journal article" date="2019" name="Int. J. Syst. Evol. Microbiol.">
        <title>The Global Catalogue of Microorganisms (GCM) 10K type strain sequencing project: providing services to taxonomists for standard genome sequencing and annotation.</title>
        <authorList>
            <consortium name="The Broad Institute Genomics Platform"/>
            <consortium name="The Broad Institute Genome Sequencing Center for Infectious Disease"/>
            <person name="Wu L."/>
            <person name="Ma J."/>
        </authorList>
    </citation>
    <scope>NUCLEOTIDE SEQUENCE [LARGE SCALE GENOMIC DNA]</scope>
    <source>
        <strain evidence="6">JCM 18541</strain>
    </source>
</reference>
<evidence type="ECO:0000256" key="2">
    <source>
        <dbReference type="ARBA" id="ARBA00023125"/>
    </source>
</evidence>
<dbReference type="PANTHER" id="PTHR30154:SF34">
    <property type="entry name" value="TRANSCRIPTIONAL REGULATOR AZLB"/>
    <property type="match status" value="1"/>
</dbReference>
<dbReference type="PROSITE" id="PS50956">
    <property type="entry name" value="HTH_ASNC_2"/>
    <property type="match status" value="1"/>
</dbReference>
<evidence type="ECO:0000259" key="4">
    <source>
        <dbReference type="PROSITE" id="PS50956"/>
    </source>
</evidence>
<name>A0ABP9BQI6_9MICC</name>
<keyword evidence="6" id="KW-1185">Reference proteome</keyword>
<dbReference type="PANTHER" id="PTHR30154">
    <property type="entry name" value="LEUCINE-RESPONSIVE REGULATORY PROTEIN"/>
    <property type="match status" value="1"/>
</dbReference>
<evidence type="ECO:0000313" key="6">
    <source>
        <dbReference type="Proteomes" id="UP001500187"/>
    </source>
</evidence>
<gene>
    <name evidence="5" type="ORF">GCM10023352_16790</name>
</gene>
<organism evidence="5 6">
    <name type="scientific">Rothia endophytica</name>
    <dbReference type="NCBI Taxonomy" id="1324766"/>
    <lineage>
        <taxon>Bacteria</taxon>
        <taxon>Bacillati</taxon>
        <taxon>Actinomycetota</taxon>
        <taxon>Actinomycetes</taxon>
        <taxon>Micrococcales</taxon>
        <taxon>Micrococcaceae</taxon>
        <taxon>Rothia</taxon>
    </lineage>
</organism>
<dbReference type="Gene3D" id="1.10.10.10">
    <property type="entry name" value="Winged helix-like DNA-binding domain superfamily/Winged helix DNA-binding domain"/>
    <property type="match status" value="1"/>
</dbReference>
<evidence type="ECO:0000313" key="5">
    <source>
        <dbReference type="EMBL" id="GAA4797780.1"/>
    </source>
</evidence>
<evidence type="ECO:0000256" key="3">
    <source>
        <dbReference type="ARBA" id="ARBA00023163"/>
    </source>
</evidence>
<dbReference type="SUPFAM" id="SSF54909">
    <property type="entry name" value="Dimeric alpha+beta barrel"/>
    <property type="match status" value="1"/>
</dbReference>
<dbReference type="InterPro" id="IPR011008">
    <property type="entry name" value="Dimeric_a/b-barrel"/>
</dbReference>